<evidence type="ECO:0000313" key="2">
    <source>
        <dbReference type="EMBL" id="MBL0392215.1"/>
    </source>
</evidence>
<feature type="region of interest" description="Disordered" evidence="1">
    <location>
        <begin position="136"/>
        <end position="155"/>
    </location>
</feature>
<gene>
    <name evidence="2" type="ORF">JJ685_13840</name>
</gene>
<sequence length="155" mass="16992">MLSLTIGIAAGAACLGGVVAFVWHRRRGEDTLRHIARLAAGIVAVGGTIESDLETDPEAPAFMVFRQRCRENRERADQALEQGKALGQQEAEALLTTLLLLHDDHRRMVDLRSEVDRAVARRAAADRCVEIRFGHSSKPSRWPSSSPLTRPSTLG</sequence>
<organism evidence="2 3">
    <name type="scientific">Ramlibacter monticola</name>
    <dbReference type="NCBI Taxonomy" id="1926872"/>
    <lineage>
        <taxon>Bacteria</taxon>
        <taxon>Pseudomonadati</taxon>
        <taxon>Pseudomonadota</taxon>
        <taxon>Betaproteobacteria</taxon>
        <taxon>Burkholderiales</taxon>
        <taxon>Comamonadaceae</taxon>
        <taxon>Ramlibacter</taxon>
    </lineage>
</organism>
<reference evidence="2 3" key="1">
    <citation type="journal article" date="2017" name="Int. J. Syst. Evol. Microbiol.">
        <title>Ramlibacter monticola sp. nov., isolated from forest soil.</title>
        <authorList>
            <person name="Chaudhary D.K."/>
            <person name="Kim J."/>
        </authorList>
    </citation>
    <scope>NUCLEOTIDE SEQUENCE [LARGE SCALE GENOMIC DNA]</scope>
    <source>
        <strain evidence="2 3">KACC 19175</strain>
    </source>
</reference>
<comment type="caution">
    <text evidence="2">The sequence shown here is derived from an EMBL/GenBank/DDBJ whole genome shotgun (WGS) entry which is preliminary data.</text>
</comment>
<name>A0A936Z1Z6_9BURK</name>
<dbReference type="Proteomes" id="UP000599109">
    <property type="component" value="Unassembled WGS sequence"/>
</dbReference>
<dbReference type="RefSeq" id="WP_201674855.1">
    <property type="nucleotide sequence ID" value="NZ_JAEQNE010000003.1"/>
</dbReference>
<dbReference type="EMBL" id="JAEQNE010000003">
    <property type="protein sequence ID" value="MBL0392215.1"/>
    <property type="molecule type" value="Genomic_DNA"/>
</dbReference>
<evidence type="ECO:0000313" key="3">
    <source>
        <dbReference type="Proteomes" id="UP000599109"/>
    </source>
</evidence>
<protein>
    <submittedName>
        <fullName evidence="2">Uncharacterized protein</fullName>
    </submittedName>
</protein>
<dbReference type="AlphaFoldDB" id="A0A936Z1Z6"/>
<keyword evidence="3" id="KW-1185">Reference proteome</keyword>
<proteinExistence type="predicted"/>
<accession>A0A936Z1Z6</accession>
<evidence type="ECO:0000256" key="1">
    <source>
        <dbReference type="SAM" id="MobiDB-lite"/>
    </source>
</evidence>